<comment type="caution">
    <text evidence="1">The sequence shown here is derived from an EMBL/GenBank/DDBJ whole genome shotgun (WGS) entry which is preliminary data.</text>
</comment>
<dbReference type="EMBL" id="QGTL01000016">
    <property type="protein sequence ID" value="PWV68926.1"/>
    <property type="molecule type" value="Genomic_DNA"/>
</dbReference>
<dbReference type="RefSeq" id="WP_167456463.1">
    <property type="nucleotide sequence ID" value="NZ_QGTL01000016.1"/>
</dbReference>
<accession>A0A317N3F3</accession>
<dbReference type="AlphaFoldDB" id="A0A317N3F3"/>
<evidence type="ECO:0000313" key="2">
    <source>
        <dbReference type="Proteomes" id="UP000246410"/>
    </source>
</evidence>
<organism evidence="1 2">
    <name type="scientific">Nocardia neocaledoniensis</name>
    <dbReference type="NCBI Taxonomy" id="236511"/>
    <lineage>
        <taxon>Bacteria</taxon>
        <taxon>Bacillati</taxon>
        <taxon>Actinomycetota</taxon>
        <taxon>Actinomycetes</taxon>
        <taxon>Mycobacteriales</taxon>
        <taxon>Nocardiaceae</taxon>
        <taxon>Nocardia</taxon>
    </lineage>
</organism>
<proteinExistence type="predicted"/>
<name>A0A317N3F3_9NOCA</name>
<dbReference type="Proteomes" id="UP000246410">
    <property type="component" value="Unassembled WGS sequence"/>
</dbReference>
<keyword evidence="2" id="KW-1185">Reference proteome</keyword>
<protein>
    <submittedName>
        <fullName evidence="1">Uncharacterized protein</fullName>
    </submittedName>
</protein>
<evidence type="ECO:0000313" key="1">
    <source>
        <dbReference type="EMBL" id="PWV68926.1"/>
    </source>
</evidence>
<gene>
    <name evidence="1" type="ORF">DFR69_11650</name>
</gene>
<reference evidence="1 2" key="1">
    <citation type="submission" date="2018-05" db="EMBL/GenBank/DDBJ databases">
        <title>Genomic Encyclopedia of Type Strains, Phase IV (KMG-IV): sequencing the most valuable type-strain genomes for metagenomic binning, comparative biology and taxonomic classification.</title>
        <authorList>
            <person name="Goeker M."/>
        </authorList>
    </citation>
    <scope>NUCLEOTIDE SEQUENCE [LARGE SCALE GENOMIC DNA]</scope>
    <source>
        <strain evidence="1 2">DSM 44717</strain>
    </source>
</reference>
<sequence>MPEHVSLVRDSGSRCLRFGSGSLGGRTRIKTDATIVAMASSTMTARCIERGVSTLRA</sequence>